<comment type="caution">
    <text evidence="3">The sequence shown here is derived from an EMBL/GenBank/DDBJ whole genome shotgun (WGS) entry which is preliminary data.</text>
</comment>
<feature type="domain" description="YokE-like PH" evidence="2">
    <location>
        <begin position="45"/>
        <end position="104"/>
    </location>
</feature>
<reference evidence="3 4" key="1">
    <citation type="submission" date="2016-09" db="EMBL/GenBank/DDBJ databases">
        <title>Draft genome sequence of the soil isolate, Lysinibacillus fusiformis M5, a potential hypoxanthine producer.</title>
        <authorList>
            <person name="Gallegos-Monterrosa R."/>
            <person name="Maroti G."/>
            <person name="Balint B."/>
            <person name="Kovacs A.T."/>
        </authorList>
    </citation>
    <scope>NUCLEOTIDE SEQUENCE [LARGE SCALE GENOMIC DNA]</scope>
    <source>
        <strain evidence="3 4">M5</strain>
    </source>
</reference>
<evidence type="ECO:0008006" key="5">
    <source>
        <dbReference type="Google" id="ProtNLM"/>
    </source>
</evidence>
<dbReference type="Pfam" id="PF09851">
    <property type="entry name" value="SHOCT"/>
    <property type="match status" value="1"/>
</dbReference>
<organism evidence="3 4">
    <name type="scientific">Lysinibacillus fusiformis</name>
    <dbReference type="NCBI Taxonomy" id="28031"/>
    <lineage>
        <taxon>Bacteria</taxon>
        <taxon>Bacillati</taxon>
        <taxon>Bacillota</taxon>
        <taxon>Bacilli</taxon>
        <taxon>Bacillales</taxon>
        <taxon>Bacillaceae</taxon>
        <taxon>Lysinibacillus</taxon>
    </lineage>
</organism>
<proteinExistence type="predicted"/>
<dbReference type="OrthoDB" id="1908357at2"/>
<evidence type="ECO:0000313" key="3">
    <source>
        <dbReference type="EMBL" id="ODV57361.1"/>
    </source>
</evidence>
<evidence type="ECO:0000313" key="4">
    <source>
        <dbReference type="Proteomes" id="UP000094784"/>
    </source>
</evidence>
<name>A0A1E4RA66_9BACI</name>
<protein>
    <recommendedName>
        <fullName evidence="5">Short C-terminal domain-containing protein</fullName>
    </recommendedName>
</protein>
<dbReference type="Pfam" id="PF14470">
    <property type="entry name" value="bPH_3"/>
    <property type="match status" value="1"/>
</dbReference>
<evidence type="ECO:0000259" key="1">
    <source>
        <dbReference type="Pfam" id="PF09851"/>
    </source>
</evidence>
<dbReference type="InterPro" id="IPR039519">
    <property type="entry name" value="YokE-like_PH"/>
</dbReference>
<gene>
    <name evidence="3" type="ORF">BG258_16295</name>
</gene>
<feature type="domain" description="SHOCT" evidence="1">
    <location>
        <begin position="144"/>
        <end position="171"/>
    </location>
</feature>
<evidence type="ECO:0000259" key="2">
    <source>
        <dbReference type="Pfam" id="PF14470"/>
    </source>
</evidence>
<sequence length="173" mass="18911">MDTIAETIKFAGFGKKKAMAKQIQMFDDCLTDQGETLLAVCASVRGIKQLYVTDQRILLHEIKGIVSNDERSIPLASISSINISNKLVCSSIEIVSTGNKAIIDDVPAHIALEIKSGIENLKAMANTSTAPTSKVEKDMFDVADEIRELKDLLDDGILTQEEFDAKKKQLLGI</sequence>
<dbReference type="InterPro" id="IPR018649">
    <property type="entry name" value="SHOCT"/>
</dbReference>
<accession>A0A1E4RA66</accession>
<dbReference type="EMBL" id="MECQ01000001">
    <property type="protein sequence ID" value="ODV57361.1"/>
    <property type="molecule type" value="Genomic_DNA"/>
</dbReference>
<dbReference type="RefSeq" id="WP_069482260.1">
    <property type="nucleotide sequence ID" value="NZ_KV766182.1"/>
</dbReference>
<dbReference type="Proteomes" id="UP000094784">
    <property type="component" value="Unassembled WGS sequence"/>
</dbReference>
<dbReference type="AlphaFoldDB" id="A0A1E4RA66"/>